<keyword evidence="5" id="KW-0560">Oxidoreductase</keyword>
<keyword evidence="3" id="KW-0349">Heme</keyword>
<organism evidence="7 8">
    <name type="scientific">Taxus chinensis</name>
    <name type="common">Chinese yew</name>
    <name type="synonym">Taxus wallichiana var. chinensis</name>
    <dbReference type="NCBI Taxonomy" id="29808"/>
    <lineage>
        <taxon>Eukaryota</taxon>
        <taxon>Viridiplantae</taxon>
        <taxon>Streptophyta</taxon>
        <taxon>Embryophyta</taxon>
        <taxon>Tracheophyta</taxon>
        <taxon>Spermatophyta</taxon>
        <taxon>Pinopsida</taxon>
        <taxon>Pinidae</taxon>
        <taxon>Conifers II</taxon>
        <taxon>Cupressales</taxon>
        <taxon>Taxaceae</taxon>
        <taxon>Taxus</taxon>
    </lineage>
</organism>
<dbReference type="CDD" id="cd19165">
    <property type="entry name" value="HemeO"/>
    <property type="match status" value="1"/>
</dbReference>
<dbReference type="InterPro" id="IPR002051">
    <property type="entry name" value="Haem_Oase"/>
</dbReference>
<evidence type="ECO:0000313" key="8">
    <source>
        <dbReference type="Proteomes" id="UP000824469"/>
    </source>
</evidence>
<keyword evidence="6" id="KW-0408">Iron</keyword>
<sequence length="276" mass="30807">GKLNIDPDVAAKGKVDFVRVESWGNASDPESQLENLKMKSFSPSFTSLDQDAPFYEQIVCRLQLFEAKGDIKVVQAKPLPPFERWRFLERNYLQFLIDQVDVYRALESAIASVKQERCSTDDKLSSTSPAAIAVSVFGKDLGLNRSEALNSDIQSLYSVMTSKSVEQLVELPKTTTQAVAYAKYIKHLGRIASSQENGKEGCLQLLSHIFSIHIAHLTTGMRIGAKAVDSFPSLLEGRSFSFYRDYPQQAIDPLKVFIAAINKAGTFINMENDREQ</sequence>
<dbReference type="GO" id="GO:0046872">
    <property type="term" value="F:metal ion binding"/>
    <property type="evidence" value="ECO:0007669"/>
    <property type="project" value="UniProtKB-KW"/>
</dbReference>
<accession>A0AA38FGJ8</accession>
<dbReference type="Proteomes" id="UP000824469">
    <property type="component" value="Unassembled WGS sequence"/>
</dbReference>
<feature type="non-terminal residue" evidence="7">
    <location>
        <position position="1"/>
    </location>
</feature>
<evidence type="ECO:0000256" key="2">
    <source>
        <dbReference type="ARBA" id="ARBA00012360"/>
    </source>
</evidence>
<dbReference type="GO" id="GO:0006788">
    <property type="term" value="P:heme oxidation"/>
    <property type="evidence" value="ECO:0007669"/>
    <property type="project" value="InterPro"/>
</dbReference>
<dbReference type="EMBL" id="JAHRHJ020000009">
    <property type="protein sequence ID" value="KAH9301480.1"/>
    <property type="molecule type" value="Genomic_DNA"/>
</dbReference>
<comment type="caution">
    <text evidence="7">The sequence shown here is derived from an EMBL/GenBank/DDBJ whole genome shotgun (WGS) entry which is preliminary data.</text>
</comment>
<dbReference type="GO" id="GO:0010024">
    <property type="term" value="P:phytochromobilin biosynthetic process"/>
    <property type="evidence" value="ECO:0007669"/>
    <property type="project" value="TreeGrafter"/>
</dbReference>
<name>A0AA38FGJ8_TAXCH</name>
<protein>
    <recommendedName>
        <fullName evidence="2">heme oxygenase (biliverdin-producing)</fullName>
        <ecNumber evidence="2">1.14.14.18</ecNumber>
    </recommendedName>
</protein>
<evidence type="ECO:0000256" key="1">
    <source>
        <dbReference type="ARBA" id="ARBA00006134"/>
    </source>
</evidence>
<dbReference type="SUPFAM" id="SSF48613">
    <property type="entry name" value="Heme oxygenase-like"/>
    <property type="match status" value="1"/>
</dbReference>
<dbReference type="InterPro" id="IPR016084">
    <property type="entry name" value="Haem_Oase-like_multi-hlx"/>
</dbReference>
<evidence type="ECO:0000256" key="6">
    <source>
        <dbReference type="ARBA" id="ARBA00023004"/>
    </source>
</evidence>
<gene>
    <name evidence="7" type="ORF">KI387_013063</name>
</gene>
<dbReference type="EC" id="1.14.14.18" evidence="2"/>
<comment type="similarity">
    <text evidence="1">Belongs to the heme oxygenase family.</text>
</comment>
<keyword evidence="8" id="KW-1185">Reference proteome</keyword>
<reference evidence="7 8" key="1">
    <citation type="journal article" date="2021" name="Nat. Plants">
        <title>The Taxus genome provides insights into paclitaxel biosynthesis.</title>
        <authorList>
            <person name="Xiong X."/>
            <person name="Gou J."/>
            <person name="Liao Q."/>
            <person name="Li Y."/>
            <person name="Zhou Q."/>
            <person name="Bi G."/>
            <person name="Li C."/>
            <person name="Du R."/>
            <person name="Wang X."/>
            <person name="Sun T."/>
            <person name="Guo L."/>
            <person name="Liang H."/>
            <person name="Lu P."/>
            <person name="Wu Y."/>
            <person name="Zhang Z."/>
            <person name="Ro D.K."/>
            <person name="Shang Y."/>
            <person name="Huang S."/>
            <person name="Yan J."/>
        </authorList>
    </citation>
    <scope>NUCLEOTIDE SEQUENCE [LARGE SCALE GENOMIC DNA]</scope>
    <source>
        <strain evidence="7">Ta-2019</strain>
    </source>
</reference>
<evidence type="ECO:0000256" key="5">
    <source>
        <dbReference type="ARBA" id="ARBA00023002"/>
    </source>
</evidence>
<dbReference type="PANTHER" id="PTHR35703">
    <property type="entry name" value="HEME OXYGENASE 1, CHLOROPLASTIC-RELATED"/>
    <property type="match status" value="1"/>
</dbReference>
<dbReference type="PANTHER" id="PTHR35703:SF2">
    <property type="entry name" value="HEME OXYGENASE 1, CHLOROPLASTIC-RELATED"/>
    <property type="match status" value="1"/>
</dbReference>
<evidence type="ECO:0000313" key="7">
    <source>
        <dbReference type="EMBL" id="KAH9301480.1"/>
    </source>
</evidence>
<evidence type="ECO:0000256" key="4">
    <source>
        <dbReference type="ARBA" id="ARBA00022723"/>
    </source>
</evidence>
<proteinExistence type="inferred from homology"/>
<feature type="non-terminal residue" evidence="7">
    <location>
        <position position="276"/>
    </location>
</feature>
<dbReference type="Gene3D" id="1.20.910.10">
    <property type="entry name" value="Heme oxygenase-like"/>
    <property type="match status" value="1"/>
</dbReference>
<dbReference type="OMA" id="AHLTTGM"/>
<dbReference type="GO" id="GO:0004392">
    <property type="term" value="F:heme oxygenase (decyclizing) activity"/>
    <property type="evidence" value="ECO:0007669"/>
    <property type="project" value="UniProtKB-EC"/>
</dbReference>
<keyword evidence="4" id="KW-0479">Metal-binding</keyword>
<evidence type="ECO:0000256" key="3">
    <source>
        <dbReference type="ARBA" id="ARBA00022617"/>
    </source>
</evidence>
<dbReference type="AlphaFoldDB" id="A0AA38FGJ8"/>
<dbReference type="InterPro" id="IPR016951">
    <property type="entry name" value="Haem_Oase_decyc_pln"/>
</dbReference>